<evidence type="ECO:0000259" key="4">
    <source>
        <dbReference type="PROSITE" id="PS50987"/>
    </source>
</evidence>
<dbReference type="SUPFAM" id="SSF46785">
    <property type="entry name" value="Winged helix' DNA-binding domain"/>
    <property type="match status" value="1"/>
</dbReference>
<accession>A0A229T586</accession>
<dbReference type="InterPro" id="IPR001845">
    <property type="entry name" value="HTH_ArsR_DNA-bd_dom"/>
</dbReference>
<keyword evidence="1" id="KW-0805">Transcription regulation</keyword>
<evidence type="ECO:0000313" key="6">
    <source>
        <dbReference type="Proteomes" id="UP000215199"/>
    </source>
</evidence>
<dbReference type="Gene3D" id="1.10.10.10">
    <property type="entry name" value="Winged helix-like DNA-binding domain superfamily/Winged helix DNA-binding domain"/>
    <property type="match status" value="1"/>
</dbReference>
<proteinExistence type="predicted"/>
<dbReference type="PROSITE" id="PS50987">
    <property type="entry name" value="HTH_ARSR_2"/>
    <property type="match status" value="1"/>
</dbReference>
<keyword evidence="2" id="KW-0238">DNA-binding</keyword>
<organism evidence="5 6">
    <name type="scientific">Amycolatopsis vastitatis</name>
    <dbReference type="NCBI Taxonomy" id="1905142"/>
    <lineage>
        <taxon>Bacteria</taxon>
        <taxon>Bacillati</taxon>
        <taxon>Actinomycetota</taxon>
        <taxon>Actinomycetes</taxon>
        <taxon>Pseudonocardiales</taxon>
        <taxon>Pseudonocardiaceae</taxon>
        <taxon>Amycolatopsis</taxon>
    </lineage>
</organism>
<dbReference type="PANTHER" id="PTHR43132:SF6">
    <property type="entry name" value="HTH-TYPE TRANSCRIPTIONAL REPRESSOR CZRA"/>
    <property type="match status" value="1"/>
</dbReference>
<dbReference type="Pfam" id="PF19361">
    <property type="entry name" value="DUF5937"/>
    <property type="match status" value="1"/>
</dbReference>
<evidence type="ECO:0000256" key="1">
    <source>
        <dbReference type="ARBA" id="ARBA00023015"/>
    </source>
</evidence>
<sequence length="324" mass="34915">MPIELGVAELATTRFAISPLSETVACLQQLAGRDRQAVTLPWLRWAQDELARTPLELPWTWPLLVSDRPNWPEFLVPAPRDTGPSIEDDLAALLRTTARQVRASLGRVFGDELPEAAAELADRPAAGLRTIAAELRTAHDRLVAPHWPRIRAVLDADVAHRARVLAAGGSAKLFDGLHPALRWRDGRLLLTDGRRTDRVVNRGPGGLVLIPVVLGSADVLVKGNTSTQTTIRYPARGCGALWTAGTRPPPGGTVRLLGRARAGLLEALRSPATTTDLARALAVTPSAVSQHLRVLRENGLVTRERSGRQVVYLITALGASLLSS</sequence>
<dbReference type="EMBL" id="NMUL01000021">
    <property type="protein sequence ID" value="OXM66091.1"/>
    <property type="molecule type" value="Genomic_DNA"/>
</dbReference>
<name>A0A229T586_9PSEU</name>
<dbReference type="GO" id="GO:0003677">
    <property type="term" value="F:DNA binding"/>
    <property type="evidence" value="ECO:0007669"/>
    <property type="project" value="UniProtKB-KW"/>
</dbReference>
<feature type="domain" description="HTH arsR-type" evidence="4">
    <location>
        <begin position="241"/>
        <end position="324"/>
    </location>
</feature>
<dbReference type="InterPro" id="IPR036390">
    <property type="entry name" value="WH_DNA-bd_sf"/>
</dbReference>
<dbReference type="Proteomes" id="UP000215199">
    <property type="component" value="Unassembled WGS sequence"/>
</dbReference>
<dbReference type="AlphaFoldDB" id="A0A229T586"/>
<evidence type="ECO:0000256" key="2">
    <source>
        <dbReference type="ARBA" id="ARBA00023125"/>
    </source>
</evidence>
<dbReference type="InterPro" id="IPR051011">
    <property type="entry name" value="Metal_resp_trans_reg"/>
</dbReference>
<comment type="caution">
    <text evidence="5">The sequence shown here is derived from an EMBL/GenBank/DDBJ whole genome shotgun (WGS) entry which is preliminary data.</text>
</comment>
<gene>
    <name evidence="5" type="ORF">CF165_21630</name>
</gene>
<dbReference type="InterPro" id="IPR036388">
    <property type="entry name" value="WH-like_DNA-bd_sf"/>
</dbReference>
<dbReference type="OrthoDB" id="3460651at2"/>
<dbReference type="PANTHER" id="PTHR43132">
    <property type="entry name" value="ARSENICAL RESISTANCE OPERON REPRESSOR ARSR-RELATED"/>
    <property type="match status" value="1"/>
</dbReference>
<dbReference type="InterPro" id="IPR045981">
    <property type="entry name" value="DUF5937"/>
</dbReference>
<protein>
    <submittedName>
        <fullName evidence="5">Transcriptional regulator</fullName>
    </submittedName>
</protein>
<dbReference type="SMART" id="SM00418">
    <property type="entry name" value="HTH_ARSR"/>
    <property type="match status" value="1"/>
</dbReference>
<evidence type="ECO:0000256" key="3">
    <source>
        <dbReference type="ARBA" id="ARBA00023163"/>
    </source>
</evidence>
<dbReference type="GO" id="GO:0003700">
    <property type="term" value="F:DNA-binding transcription factor activity"/>
    <property type="evidence" value="ECO:0007669"/>
    <property type="project" value="InterPro"/>
</dbReference>
<reference evidence="6" key="1">
    <citation type="submission" date="2017-07" db="EMBL/GenBank/DDBJ databases">
        <title>Comparative genome mining reveals phylogenetic distribution patterns of secondary metabolites in Amycolatopsis.</title>
        <authorList>
            <person name="Adamek M."/>
            <person name="Alanjary M."/>
            <person name="Sales-Ortells H."/>
            <person name="Goodfellow M."/>
            <person name="Bull A.T."/>
            <person name="Kalinowski J."/>
            <person name="Ziemert N."/>
        </authorList>
    </citation>
    <scope>NUCLEOTIDE SEQUENCE [LARGE SCALE GENOMIC DNA]</scope>
    <source>
        <strain evidence="6">H5</strain>
    </source>
</reference>
<dbReference type="InterPro" id="IPR011991">
    <property type="entry name" value="ArsR-like_HTH"/>
</dbReference>
<keyword evidence="3" id="KW-0804">Transcription</keyword>
<evidence type="ECO:0000313" key="5">
    <source>
        <dbReference type="EMBL" id="OXM66091.1"/>
    </source>
</evidence>
<dbReference type="Pfam" id="PF01022">
    <property type="entry name" value="HTH_5"/>
    <property type="match status" value="1"/>
</dbReference>
<dbReference type="CDD" id="cd00090">
    <property type="entry name" value="HTH_ARSR"/>
    <property type="match status" value="1"/>
</dbReference>
<keyword evidence="6" id="KW-1185">Reference proteome</keyword>
<dbReference type="PRINTS" id="PR00778">
    <property type="entry name" value="HTHARSR"/>
</dbReference>